<dbReference type="Proteomes" id="UP001239111">
    <property type="component" value="Chromosome 1"/>
</dbReference>
<reference evidence="1" key="1">
    <citation type="submission" date="2023-04" db="EMBL/GenBank/DDBJ databases">
        <title>A chromosome-level genome assembly of the parasitoid wasp Eretmocerus hayati.</title>
        <authorList>
            <person name="Zhong Y."/>
            <person name="Liu S."/>
            <person name="Liu Y."/>
        </authorList>
    </citation>
    <scope>NUCLEOTIDE SEQUENCE</scope>
    <source>
        <strain evidence="1">ZJU_SS_LIU_2023</strain>
    </source>
</reference>
<accession>A0ACC2PKS0</accession>
<name>A0ACC2PKS0_9HYME</name>
<organism evidence="1 2">
    <name type="scientific">Eretmocerus hayati</name>
    <dbReference type="NCBI Taxonomy" id="131215"/>
    <lineage>
        <taxon>Eukaryota</taxon>
        <taxon>Metazoa</taxon>
        <taxon>Ecdysozoa</taxon>
        <taxon>Arthropoda</taxon>
        <taxon>Hexapoda</taxon>
        <taxon>Insecta</taxon>
        <taxon>Pterygota</taxon>
        <taxon>Neoptera</taxon>
        <taxon>Endopterygota</taxon>
        <taxon>Hymenoptera</taxon>
        <taxon>Apocrita</taxon>
        <taxon>Proctotrupomorpha</taxon>
        <taxon>Chalcidoidea</taxon>
        <taxon>Aphelinidae</taxon>
        <taxon>Aphelininae</taxon>
        <taxon>Eretmocerus</taxon>
    </lineage>
</organism>
<comment type="caution">
    <text evidence="1">The sequence shown here is derived from an EMBL/GenBank/DDBJ whole genome shotgun (WGS) entry which is preliminary data.</text>
</comment>
<evidence type="ECO:0000313" key="2">
    <source>
        <dbReference type="Proteomes" id="UP001239111"/>
    </source>
</evidence>
<keyword evidence="2" id="KW-1185">Reference proteome</keyword>
<feature type="non-terminal residue" evidence="1">
    <location>
        <position position="1"/>
    </location>
</feature>
<gene>
    <name evidence="1" type="ORF">QAD02_019812</name>
</gene>
<protein>
    <submittedName>
        <fullName evidence="1">Uncharacterized protein</fullName>
    </submittedName>
</protein>
<evidence type="ECO:0000313" key="1">
    <source>
        <dbReference type="EMBL" id="KAJ8684020.1"/>
    </source>
</evidence>
<sequence>RIQNFLLSKEVQSTSMIEKNPVSADGHNQTALSMKNVSIRRDANSEILKGLNFSVESASLTAIVGQVGAGKTTLLYAILQEILPACGVIKINGKISYASQEPWLFAASVRQNILFGQPMNRKRYERVIEVCQLRRDFQLLPHGDKTLVCEKGLNLSGGQCARINLARAVYHEADIYLLDDPLSAVDTRVGKGIFQDCLKRFLSSKTVILVTHQLQFLKHVDKIIILNEGTVETEGTYEELSKFDSNLMKMIEPESESGVRIKSTQISFRRDYDRLKSCESQLDEGEFEETTKQGSVSFSTYKQYFKGARSTCLITLVVIMSVICQMPSTAADYFLTYWVNSQTHASSFIKDDLLRGQSWFIYVYATLIFSTIIVTTTHISALLGMCMRISRNLHSLMFMSVIHSKMTFFNANPVGRLMNRFSKDIGVIDMQLPLTIIDVSQIFLYTFFVIGLLIFMSPWFTIPVSINFIIAYFLRRFYIRTCRCLKRLEGTNRSPVLNHANATLCGLPTIRAIGNRTLLASEFDNHQDLHSAAWYIHLSGSRAFGMYIELLWIISTSVAVLYLSSVEGIMSPGNAGLIITQCIMLSRMLQWGVRQSTELENQVISVERIMEYSHLPREVDPVCMAIDKEIANWPQSGRIVFEDVSLTYSPHSKPALRNLNFIIEPNQKIGIVGRTGAGKSSIISALFRLADIDGEIYIDNIATSKVTLQNLRSNISIIPQEPVLFTGTLRQNLDPLDEHTDEELWQALEEVELKGALESHLGLDTRVMDCGVNFSVGQRQLLCLARAIVRNNKILVLDEPTANVDLCTDELIQRVVKKKSKSCTVLIIAHRLITVMDCDKIILMDSGQVIELDHPYNLLQQKNGYLYKMVQETGPCMAVKLFKMAKSSFECQHDTIHSGSHTAKTRL</sequence>
<dbReference type="EMBL" id="CM056741">
    <property type="protein sequence ID" value="KAJ8684020.1"/>
    <property type="molecule type" value="Genomic_DNA"/>
</dbReference>
<proteinExistence type="predicted"/>